<reference evidence="1" key="1">
    <citation type="submission" date="2021-04" db="EMBL/GenBank/DDBJ databases">
        <authorList>
            <consortium name="Molecular Ecology Group"/>
        </authorList>
    </citation>
    <scope>NUCLEOTIDE SEQUENCE</scope>
</reference>
<organism evidence="1 2">
    <name type="scientific">Candidula unifasciata</name>
    <dbReference type="NCBI Taxonomy" id="100452"/>
    <lineage>
        <taxon>Eukaryota</taxon>
        <taxon>Metazoa</taxon>
        <taxon>Spiralia</taxon>
        <taxon>Lophotrochozoa</taxon>
        <taxon>Mollusca</taxon>
        <taxon>Gastropoda</taxon>
        <taxon>Heterobranchia</taxon>
        <taxon>Euthyneura</taxon>
        <taxon>Panpulmonata</taxon>
        <taxon>Eupulmonata</taxon>
        <taxon>Stylommatophora</taxon>
        <taxon>Helicina</taxon>
        <taxon>Helicoidea</taxon>
        <taxon>Geomitridae</taxon>
        <taxon>Candidula</taxon>
    </lineage>
</organism>
<dbReference type="EMBL" id="CAJHNH020000077">
    <property type="protein sequence ID" value="CAG5115133.1"/>
    <property type="molecule type" value="Genomic_DNA"/>
</dbReference>
<evidence type="ECO:0000313" key="2">
    <source>
        <dbReference type="Proteomes" id="UP000678393"/>
    </source>
</evidence>
<dbReference type="OrthoDB" id="9972026at2759"/>
<evidence type="ECO:0000313" key="1">
    <source>
        <dbReference type="EMBL" id="CAG5115133.1"/>
    </source>
</evidence>
<comment type="caution">
    <text evidence="1">The sequence shown here is derived from an EMBL/GenBank/DDBJ whole genome shotgun (WGS) entry which is preliminary data.</text>
</comment>
<dbReference type="PANTHER" id="PTHR35247">
    <property type="entry name" value="TESTIS-EXPRESSED PROTEIN 43"/>
    <property type="match status" value="1"/>
</dbReference>
<keyword evidence="2" id="KW-1185">Reference proteome</keyword>
<evidence type="ECO:0008006" key="3">
    <source>
        <dbReference type="Google" id="ProtNLM"/>
    </source>
</evidence>
<dbReference type="InterPro" id="IPR027965">
    <property type="entry name" value="SPMIP10"/>
</dbReference>
<protein>
    <recommendedName>
        <fullName evidence="3">Testis expressed 43</fullName>
    </recommendedName>
</protein>
<name>A0A8S3YD26_9EUPU</name>
<accession>A0A8S3YD26</accession>
<dbReference type="Pfam" id="PF14983">
    <property type="entry name" value="SPMIP10-like"/>
    <property type="match status" value="1"/>
</dbReference>
<gene>
    <name evidence="1" type="ORF">CUNI_LOCUS691</name>
</gene>
<dbReference type="PANTHER" id="PTHR35247:SF1">
    <property type="entry name" value="TESTIS-EXPRESSED PROTEIN 43"/>
    <property type="match status" value="1"/>
</dbReference>
<sequence>MAGFGDKHRRVPITEKFGKQLFHYNTPRVPEYSRAHPIIPRLYVPEWKTDMQNRTSFLENAHLGNIPTFEHDENLFLEKREQMHYNVENWTRVSEKIYVPPRAELLRPDFHHETSRYQSELMMRRDENAV</sequence>
<dbReference type="Proteomes" id="UP000678393">
    <property type="component" value="Unassembled WGS sequence"/>
</dbReference>
<proteinExistence type="predicted"/>
<dbReference type="AlphaFoldDB" id="A0A8S3YD26"/>